<dbReference type="CDD" id="cd20078">
    <property type="entry name" value="XPF_nuclease_XPF_euk"/>
    <property type="match status" value="1"/>
</dbReference>
<feature type="region of interest" description="Disordered" evidence="10">
    <location>
        <begin position="21"/>
        <end position="42"/>
    </location>
</feature>
<dbReference type="PANTHER" id="PTHR10150:SF0">
    <property type="entry name" value="DNA REPAIR ENDONUCLEASE XPF"/>
    <property type="match status" value="1"/>
</dbReference>
<accession>Q752W7</accession>
<keyword evidence="4" id="KW-0255">Endonuclease</keyword>
<dbReference type="Pfam" id="PF02732">
    <property type="entry name" value="ERCC4"/>
    <property type="match status" value="1"/>
</dbReference>
<evidence type="ECO:0000256" key="9">
    <source>
        <dbReference type="ARBA" id="ARBA00023242"/>
    </source>
</evidence>
<dbReference type="InterPro" id="IPR011335">
    <property type="entry name" value="Restrct_endonuc-II-like"/>
</dbReference>
<dbReference type="KEGG" id="ago:AGOS_AFR456C"/>
<sequence length="1015" mass="117014">MSLFVTDDSDEELQQELTILGDQQTYDEAAEGQGPGAQEATEEELYPLMAKKDDTERPEFTDIQPVDIQLSVALPFQQIIVENTLISEDCLLIMAMGLGTIQVVSNLLHVLATPVRIKNSDKRSLVLLLNASDDDNRRMEDELMELSWLAADATDRPFVIINSDSHSIAQRTEVYSSGGIISVTSRILIVDMLSGIIHPNVVTGLFIMHADLLTNYSTESFIVDIYREHNRWGFIKAVTESPESLVTDFSPLLRKMRDLKLRRILLWPRFHADVSSSLHAQKNNTVVEIKVSLTDSMEKIHYGLLECLKKCINELVRKVPELAKESWSIENALDAHFMKSIHAELQPRWHRISYESKQLVKDISTLRKLLHALVSYDAVDFYELIRVILDANKPSISRKYSESPWLLAAESQLVISYSKKRVYHDDEYELEEQPKWEQLISLLDDISYERMAKPHTYTGPTVIICSDERTRQQLGRILSYYNSKEGNRKMMIRKLQSYIRHRDQVQSTAKEIQEQHESRELQVSRAFAREEVISKRRRTRGASAVAAVTKLHTASGTGHDIDGKISIEALEQERERLLDPDDAFNTFESFGDIDTHAEAYDLYDEQYLDDVAPSITREDWQKRAGNYEYVHPYDQVYLACYYHKDTESLLYELLPSFVIMYEPNLSFIRQVEVYRATHTNKYIKIYFMYYGESVEEQAHLLNIKKEREAFTKLIRENAQLAQHFEAPEDISRYKNLAQRRMQLIRQKNTRIAGGQAAIAVQTDDIVIVDIREFRAPLPGLLYRYGVKVLPCMLTVGDYIITPKICIERKSIADLIGSFKNGRLQKQCREMAKYYELPTLLLEFDDSESFSLEPFGERGYTTTTSSTIHPISNKLMQEEIQLELAKLVLRFPNLKIIWSSSPLQTVNIILDLKSGREQPNPSVAVEAGKSIKKTDSNGNSKIETKQFHELSTVPGLSSIDYYNLKRRYRTYKSLKRATIEDILHVVVDRDLAERIVTHIQRESELQQYEEDGRNEV</sequence>
<dbReference type="Gene3D" id="3.40.50.10130">
    <property type="match status" value="1"/>
</dbReference>
<evidence type="ECO:0000256" key="6">
    <source>
        <dbReference type="ARBA" id="ARBA00022801"/>
    </source>
</evidence>
<dbReference type="GO" id="GO:0000110">
    <property type="term" value="C:nucleotide-excision repair factor 1 complex"/>
    <property type="evidence" value="ECO:0000318"/>
    <property type="project" value="GO_Central"/>
</dbReference>
<dbReference type="EMBL" id="AE016819">
    <property type="protein sequence ID" value="AAS53827.1"/>
    <property type="molecule type" value="Genomic_DNA"/>
</dbReference>
<keyword evidence="13" id="KW-1185">Reference proteome</keyword>
<feature type="domain" description="ERCC4" evidence="11">
    <location>
        <begin position="765"/>
        <end position="845"/>
    </location>
</feature>
<evidence type="ECO:0000256" key="2">
    <source>
        <dbReference type="ARBA" id="ARBA00010015"/>
    </source>
</evidence>
<dbReference type="NCBIfam" id="TIGR00596">
    <property type="entry name" value="rad1"/>
    <property type="match status" value="1"/>
</dbReference>
<dbReference type="SUPFAM" id="SSF47781">
    <property type="entry name" value="RuvA domain 2-like"/>
    <property type="match status" value="1"/>
</dbReference>
<evidence type="ECO:0000256" key="4">
    <source>
        <dbReference type="ARBA" id="ARBA00022759"/>
    </source>
</evidence>
<evidence type="ECO:0000259" key="11">
    <source>
        <dbReference type="SMART" id="SM00891"/>
    </source>
</evidence>
<dbReference type="eggNOG" id="KOG0442">
    <property type="taxonomic scope" value="Eukaryota"/>
</dbReference>
<dbReference type="GO" id="GO:0003684">
    <property type="term" value="F:damaged DNA binding"/>
    <property type="evidence" value="ECO:0000318"/>
    <property type="project" value="GO_Central"/>
</dbReference>
<dbReference type="GO" id="GO:0000712">
    <property type="term" value="P:resolution of meiotic recombination intermediates"/>
    <property type="evidence" value="ECO:0000318"/>
    <property type="project" value="GO_Central"/>
</dbReference>
<dbReference type="InterPro" id="IPR006166">
    <property type="entry name" value="ERCC4_domain"/>
</dbReference>
<dbReference type="Proteomes" id="UP000000591">
    <property type="component" value="Chromosome VI"/>
</dbReference>
<dbReference type="GeneID" id="4622280"/>
<reference evidence="13" key="2">
    <citation type="journal article" date="2013" name="G3 (Bethesda)">
        <title>Genomes of Ashbya fungi isolated from insects reveal four mating-type loci, numerous translocations, lack of transposons, and distinct gene duplications.</title>
        <authorList>
            <person name="Dietrich F.S."/>
            <person name="Voegeli S."/>
            <person name="Kuo S."/>
            <person name="Philippsen P."/>
        </authorList>
    </citation>
    <scope>GENOME REANNOTATION</scope>
    <source>
        <strain evidence="13">ATCC 10895 / CBS 109.51 / FGSC 9923 / NRRL Y-1056</strain>
    </source>
</reference>
<protein>
    <submittedName>
        <fullName evidence="12">AFR456Cp</fullName>
    </submittedName>
</protein>
<dbReference type="AlphaFoldDB" id="Q752W7"/>
<dbReference type="SUPFAM" id="SSF52980">
    <property type="entry name" value="Restriction endonuclease-like"/>
    <property type="match status" value="1"/>
</dbReference>
<dbReference type="HOGENOM" id="CLU_002265_2_0_1"/>
<dbReference type="STRING" id="284811.Q752W7"/>
<gene>
    <name evidence="12" type="ORF">AGOS_AFR456C</name>
</gene>
<keyword evidence="9" id="KW-0539">Nucleus</keyword>
<keyword evidence="6" id="KW-0378">Hydrolase</keyword>
<dbReference type="GO" id="GO:0000736">
    <property type="term" value="P:double-strand break repair via single-strand annealing, removal of nonhomologous ends"/>
    <property type="evidence" value="ECO:0000318"/>
    <property type="project" value="GO_Central"/>
</dbReference>
<dbReference type="InParanoid" id="Q752W7"/>
<dbReference type="GO" id="GO:0003697">
    <property type="term" value="F:single-stranded DNA binding"/>
    <property type="evidence" value="ECO:0000318"/>
    <property type="project" value="GO_Central"/>
</dbReference>
<organism evidence="12 13">
    <name type="scientific">Eremothecium gossypii (strain ATCC 10895 / CBS 109.51 / FGSC 9923 / NRRL Y-1056)</name>
    <name type="common">Yeast</name>
    <name type="synonym">Ashbya gossypii</name>
    <dbReference type="NCBI Taxonomy" id="284811"/>
    <lineage>
        <taxon>Eukaryota</taxon>
        <taxon>Fungi</taxon>
        <taxon>Dikarya</taxon>
        <taxon>Ascomycota</taxon>
        <taxon>Saccharomycotina</taxon>
        <taxon>Saccharomycetes</taxon>
        <taxon>Saccharomycetales</taxon>
        <taxon>Saccharomycetaceae</taxon>
        <taxon>Eremothecium</taxon>
    </lineage>
</organism>
<dbReference type="GO" id="GO:0000724">
    <property type="term" value="P:double-strand break repair via homologous recombination"/>
    <property type="evidence" value="ECO:0000318"/>
    <property type="project" value="GO_Central"/>
</dbReference>
<comment type="similarity">
    <text evidence="2">Belongs to the XPF family.</text>
</comment>
<evidence type="ECO:0000256" key="8">
    <source>
        <dbReference type="ARBA" id="ARBA00023204"/>
    </source>
</evidence>
<evidence type="ECO:0000256" key="3">
    <source>
        <dbReference type="ARBA" id="ARBA00022722"/>
    </source>
</evidence>
<keyword evidence="7" id="KW-0238">DNA-binding</keyword>
<comment type="subcellular location">
    <subcellularLocation>
        <location evidence="1">Nucleus</location>
    </subcellularLocation>
</comment>
<dbReference type="SMART" id="SM00891">
    <property type="entry name" value="ERCC4"/>
    <property type="match status" value="1"/>
</dbReference>
<evidence type="ECO:0000256" key="5">
    <source>
        <dbReference type="ARBA" id="ARBA00022763"/>
    </source>
</evidence>
<dbReference type="FunCoup" id="Q752W7">
    <property type="interactions" value="975"/>
</dbReference>
<dbReference type="OrthoDB" id="361020at2759"/>
<evidence type="ECO:0000256" key="7">
    <source>
        <dbReference type="ARBA" id="ARBA00023125"/>
    </source>
</evidence>
<dbReference type="PANTHER" id="PTHR10150">
    <property type="entry name" value="DNA REPAIR ENDONUCLEASE XPF"/>
    <property type="match status" value="1"/>
</dbReference>
<proteinExistence type="inferred from homology"/>
<dbReference type="InterPro" id="IPR006167">
    <property type="entry name" value="XPF"/>
</dbReference>
<evidence type="ECO:0000313" key="12">
    <source>
        <dbReference type="EMBL" id="AAS53827.1"/>
    </source>
</evidence>
<evidence type="ECO:0000256" key="10">
    <source>
        <dbReference type="SAM" id="MobiDB-lite"/>
    </source>
</evidence>
<dbReference type="InterPro" id="IPR047520">
    <property type="entry name" value="XPF_nuclease"/>
</dbReference>
<evidence type="ECO:0000256" key="1">
    <source>
        <dbReference type="ARBA" id="ARBA00004123"/>
    </source>
</evidence>
<name>Q752W7_EREGS</name>
<evidence type="ECO:0000313" key="13">
    <source>
        <dbReference type="Proteomes" id="UP000000591"/>
    </source>
</evidence>
<keyword evidence="8" id="KW-0234">DNA repair</keyword>
<dbReference type="FunFam" id="3.40.50.10130:FF:000009">
    <property type="entry name" value="UV endonuclease"/>
    <property type="match status" value="1"/>
</dbReference>
<keyword evidence="5" id="KW-0227">DNA damage</keyword>
<reference evidence="12 13" key="1">
    <citation type="journal article" date="2004" name="Science">
        <title>The Ashbya gossypii genome as a tool for mapping the ancient Saccharomyces cerevisiae genome.</title>
        <authorList>
            <person name="Dietrich F.S."/>
            <person name="Voegeli S."/>
            <person name="Brachat S."/>
            <person name="Lerch A."/>
            <person name="Gates K."/>
            <person name="Steiner S."/>
            <person name="Mohr C."/>
            <person name="Pohlmann R."/>
            <person name="Luedi P."/>
            <person name="Choi S."/>
            <person name="Wing R.A."/>
            <person name="Flavier A."/>
            <person name="Gaffney T.D."/>
            <person name="Philippsen P."/>
        </authorList>
    </citation>
    <scope>NUCLEOTIDE SEQUENCE [LARGE SCALE GENOMIC DNA]</scope>
    <source>
        <strain evidence="13">ATCC 10895 / CBS 109.51 / FGSC 9923 / NRRL Y-1056</strain>
    </source>
</reference>
<dbReference type="GO" id="GO:0000014">
    <property type="term" value="F:single-stranded DNA endodeoxyribonuclease activity"/>
    <property type="evidence" value="ECO:0000318"/>
    <property type="project" value="GO_Central"/>
</dbReference>
<dbReference type="RefSeq" id="NP_986003.1">
    <property type="nucleotide sequence ID" value="NM_212139.1"/>
</dbReference>
<dbReference type="InterPro" id="IPR010994">
    <property type="entry name" value="RuvA_2-like"/>
</dbReference>
<dbReference type="OMA" id="THILDIM"/>
<dbReference type="GO" id="GO:1901255">
    <property type="term" value="P:nucleotide-excision repair involved in interstrand cross-link repair"/>
    <property type="evidence" value="ECO:0000318"/>
    <property type="project" value="GO_Central"/>
</dbReference>
<keyword evidence="3" id="KW-0540">Nuclease</keyword>